<dbReference type="AlphaFoldDB" id="M2YAK9"/>
<evidence type="ECO:0000256" key="2">
    <source>
        <dbReference type="ARBA" id="ARBA00023015"/>
    </source>
</evidence>
<comment type="caution">
    <text evidence="6">The sequence shown here is derived from an EMBL/GenBank/DDBJ whole genome shotgun (WGS) entry which is preliminary data.</text>
</comment>
<accession>M2YAK9</accession>
<keyword evidence="4" id="KW-0804">Transcription</keyword>
<sequence length="321" mass="33403">MTSDPTAPSADAAPSSSADDRAHLTLLAEISRAHFLDQKSKVQIAQDHDISRFQVAALVQEARDRGIVRITIAVPSDGRDQETAQFLGIAELISVEPAHTPRGAEALARELAASVAEHAAGQTAVGISWSRIIQAMAPHLPDLSDSVVVQLAGAIASPDSTEAVPRLLSTLRAKQTLPLWAPLVAGEGAAALRETPEIARTLTQAGDLDLAVFAIGGWGPGLSTVWDRIQEQDRQQALAAGAVAEISGHLIDARGTAVEGPVEDSVIAASLADLRAARRRIAVAHGAGRAPAVLAAVRAGLVDILVCDIPLRDALAELEGQ</sequence>
<dbReference type="Proteomes" id="UP000009877">
    <property type="component" value="Unassembled WGS sequence"/>
</dbReference>
<keyword evidence="3" id="KW-0238">DNA-binding</keyword>
<gene>
    <name evidence="6" type="ORF">C884_01411</name>
</gene>
<dbReference type="InterPro" id="IPR037171">
    <property type="entry name" value="NagB/RpiA_transferase-like"/>
</dbReference>
<dbReference type="GO" id="GO:0030246">
    <property type="term" value="F:carbohydrate binding"/>
    <property type="evidence" value="ECO:0007669"/>
    <property type="project" value="InterPro"/>
</dbReference>
<dbReference type="Gene3D" id="1.10.10.10">
    <property type="entry name" value="Winged helix-like DNA-binding domain superfamily/Winged helix DNA-binding domain"/>
    <property type="match status" value="1"/>
</dbReference>
<dbReference type="SUPFAM" id="SSF100950">
    <property type="entry name" value="NagB/RpiA/CoA transferase-like"/>
    <property type="match status" value="1"/>
</dbReference>
<comment type="similarity">
    <text evidence="1">Belongs to the SorC transcriptional regulatory family.</text>
</comment>
<evidence type="ECO:0000256" key="3">
    <source>
        <dbReference type="ARBA" id="ARBA00023125"/>
    </source>
</evidence>
<evidence type="ECO:0000256" key="1">
    <source>
        <dbReference type="ARBA" id="ARBA00010466"/>
    </source>
</evidence>
<keyword evidence="7" id="KW-1185">Reference proteome</keyword>
<evidence type="ECO:0000256" key="4">
    <source>
        <dbReference type="ARBA" id="ARBA00023163"/>
    </source>
</evidence>
<dbReference type="PANTHER" id="PTHR34294">
    <property type="entry name" value="TRANSCRIPTIONAL REGULATOR-RELATED"/>
    <property type="match status" value="1"/>
</dbReference>
<keyword evidence="2" id="KW-0805">Transcription regulation</keyword>
<evidence type="ECO:0000313" key="7">
    <source>
        <dbReference type="Proteomes" id="UP000009877"/>
    </source>
</evidence>
<dbReference type="STRING" id="71999.KPaMU14_00805"/>
<dbReference type="Pfam" id="PF04198">
    <property type="entry name" value="Sugar-bind"/>
    <property type="match status" value="1"/>
</dbReference>
<organism evidence="6 7">
    <name type="scientific">Kocuria palustris PEL</name>
    <dbReference type="NCBI Taxonomy" id="1236550"/>
    <lineage>
        <taxon>Bacteria</taxon>
        <taxon>Bacillati</taxon>
        <taxon>Actinomycetota</taxon>
        <taxon>Actinomycetes</taxon>
        <taxon>Micrococcales</taxon>
        <taxon>Micrococcaceae</taxon>
        <taxon>Kocuria</taxon>
    </lineage>
</organism>
<reference evidence="6 7" key="1">
    <citation type="journal article" date="2014" name="Genome Announc.">
        <title>Draft Genome Sequence of Kocuria palustris PEL.</title>
        <authorList>
            <person name="Sharma G."/>
            <person name="Khatri I."/>
            <person name="Subramanian S."/>
        </authorList>
    </citation>
    <scope>NUCLEOTIDE SEQUENCE [LARGE SCALE GENOMIC DNA]</scope>
    <source>
        <strain evidence="6 7">PEL</strain>
    </source>
</reference>
<evidence type="ECO:0000259" key="5">
    <source>
        <dbReference type="Pfam" id="PF04198"/>
    </source>
</evidence>
<dbReference type="InterPro" id="IPR036388">
    <property type="entry name" value="WH-like_DNA-bd_sf"/>
</dbReference>
<dbReference type="InterPro" id="IPR051054">
    <property type="entry name" value="SorC_transcr_regulators"/>
</dbReference>
<dbReference type="RefSeq" id="WP_006215637.1">
    <property type="nucleotide sequence ID" value="NZ_ANHZ02000024.1"/>
</dbReference>
<protein>
    <submittedName>
        <fullName evidence="6">Transcriptional regulator</fullName>
    </submittedName>
</protein>
<dbReference type="EMBL" id="ANHZ02000024">
    <property type="protein sequence ID" value="EME35684.1"/>
    <property type="molecule type" value="Genomic_DNA"/>
</dbReference>
<proteinExistence type="inferred from homology"/>
<dbReference type="GO" id="GO:0003677">
    <property type="term" value="F:DNA binding"/>
    <property type="evidence" value="ECO:0007669"/>
    <property type="project" value="UniProtKB-KW"/>
</dbReference>
<feature type="domain" description="Sugar-binding" evidence="5">
    <location>
        <begin position="98"/>
        <end position="308"/>
    </location>
</feature>
<dbReference type="InterPro" id="IPR007324">
    <property type="entry name" value="Sugar-bd_dom_put"/>
</dbReference>
<evidence type="ECO:0000313" key="6">
    <source>
        <dbReference type="EMBL" id="EME35684.1"/>
    </source>
</evidence>
<name>M2YAK9_9MICC</name>
<dbReference type="Gene3D" id="3.40.50.1360">
    <property type="match status" value="1"/>
</dbReference>
<dbReference type="PANTHER" id="PTHR34294:SF1">
    <property type="entry name" value="TRANSCRIPTIONAL REGULATOR LSRR"/>
    <property type="match status" value="1"/>
</dbReference>